<feature type="non-terminal residue" evidence="1">
    <location>
        <position position="1"/>
    </location>
</feature>
<sequence>RSSQLKEKAENPDNKCSAANNISKAAMEDIGCVDPKRWKDFQVILHYHHEAIKGLCTAYNRSEDVNSAQWRSEVLGTLSLRLQEVIHPCDTFPVDLKILKHCGGGKTKHRRLMPKSVSSPYCRHISYFYHYLIS</sequence>
<dbReference type="Proteomes" id="UP001163046">
    <property type="component" value="Unassembled WGS sequence"/>
</dbReference>
<evidence type="ECO:0000313" key="1">
    <source>
        <dbReference type="EMBL" id="KAJ7352821.1"/>
    </source>
</evidence>
<dbReference type="AlphaFoldDB" id="A0A9W9YIW0"/>
<organism evidence="1 2">
    <name type="scientific">Desmophyllum pertusum</name>
    <dbReference type="NCBI Taxonomy" id="174260"/>
    <lineage>
        <taxon>Eukaryota</taxon>
        <taxon>Metazoa</taxon>
        <taxon>Cnidaria</taxon>
        <taxon>Anthozoa</taxon>
        <taxon>Hexacorallia</taxon>
        <taxon>Scleractinia</taxon>
        <taxon>Caryophylliina</taxon>
        <taxon>Caryophylliidae</taxon>
        <taxon>Desmophyllum</taxon>
    </lineage>
</organism>
<protein>
    <submittedName>
        <fullName evidence="1">Uncharacterized protein</fullName>
    </submittedName>
</protein>
<name>A0A9W9YIW0_9CNID</name>
<proteinExistence type="predicted"/>
<evidence type="ECO:0000313" key="2">
    <source>
        <dbReference type="Proteomes" id="UP001163046"/>
    </source>
</evidence>
<keyword evidence="2" id="KW-1185">Reference proteome</keyword>
<comment type="caution">
    <text evidence="1">The sequence shown here is derived from an EMBL/GenBank/DDBJ whole genome shotgun (WGS) entry which is preliminary data.</text>
</comment>
<accession>A0A9W9YIW0</accession>
<dbReference type="EMBL" id="MU827346">
    <property type="protein sequence ID" value="KAJ7352821.1"/>
    <property type="molecule type" value="Genomic_DNA"/>
</dbReference>
<reference evidence="1" key="1">
    <citation type="submission" date="2023-01" db="EMBL/GenBank/DDBJ databases">
        <title>Genome assembly of the deep-sea coral Lophelia pertusa.</title>
        <authorList>
            <person name="Herrera S."/>
            <person name="Cordes E."/>
        </authorList>
    </citation>
    <scope>NUCLEOTIDE SEQUENCE</scope>
    <source>
        <strain evidence="1">USNM1676648</strain>
        <tissue evidence="1">Polyp</tissue>
    </source>
</reference>
<gene>
    <name evidence="1" type="ORF">OS493_033632</name>
</gene>